<dbReference type="Pfam" id="PF20253">
    <property type="entry name" value="DUF6604"/>
    <property type="match status" value="1"/>
</dbReference>
<protein>
    <recommendedName>
        <fullName evidence="2">DUF6604 domain-containing protein</fullName>
    </recommendedName>
</protein>
<evidence type="ECO:0000313" key="3">
    <source>
        <dbReference type="EMBL" id="CAG7563912.1"/>
    </source>
</evidence>
<dbReference type="InterPro" id="IPR046539">
    <property type="entry name" value="DUF6604"/>
</dbReference>
<dbReference type="AlphaFoldDB" id="A0A8J2J042"/>
<feature type="region of interest" description="Disordered" evidence="1">
    <location>
        <begin position="1"/>
        <end position="40"/>
    </location>
</feature>
<dbReference type="EMBL" id="CAJSTJ010000162">
    <property type="protein sequence ID" value="CAG7563912.1"/>
    <property type="molecule type" value="Genomic_DNA"/>
</dbReference>
<evidence type="ECO:0000256" key="1">
    <source>
        <dbReference type="SAM" id="MobiDB-lite"/>
    </source>
</evidence>
<proteinExistence type="predicted"/>
<dbReference type="PANTHER" id="PTHR38795:SF1">
    <property type="entry name" value="DUF6604 DOMAIN-CONTAINING PROTEIN"/>
    <property type="match status" value="1"/>
</dbReference>
<organism evidence="3 4">
    <name type="scientific">Fusarium equiseti</name>
    <name type="common">Fusarium scirpi</name>
    <dbReference type="NCBI Taxonomy" id="61235"/>
    <lineage>
        <taxon>Eukaryota</taxon>
        <taxon>Fungi</taxon>
        <taxon>Dikarya</taxon>
        <taxon>Ascomycota</taxon>
        <taxon>Pezizomycotina</taxon>
        <taxon>Sordariomycetes</taxon>
        <taxon>Hypocreomycetidae</taxon>
        <taxon>Hypocreales</taxon>
        <taxon>Nectriaceae</taxon>
        <taxon>Fusarium</taxon>
        <taxon>Fusarium incarnatum-equiseti species complex</taxon>
    </lineage>
</organism>
<gene>
    <name evidence="3" type="ORF">FEQUK3_LOCUS9600</name>
</gene>
<comment type="caution">
    <text evidence="3">The sequence shown here is derived from an EMBL/GenBank/DDBJ whole genome shotgun (WGS) entry which is preliminary data.</text>
</comment>
<name>A0A8J2J042_FUSEQ</name>
<accession>A0A8J2J042</accession>
<dbReference type="PANTHER" id="PTHR38795">
    <property type="entry name" value="DUF6604 DOMAIN-CONTAINING PROTEIN"/>
    <property type="match status" value="1"/>
</dbReference>
<sequence length="517" mass="58086">MSLPKKPRLGKISSKRKKKKKGNGKGKGPDHAKALKQAGKLAQSSEGKYIIKVKDFENMAKFVADTNSIEVPYRTAIALERGIWVRRSFSKQVGGRDYRSDATHAYFVNVLEKVRDTLKPIMEAGLFHPEDTARKDKTGKPLSSTFDCLNVYTPSEAFLNAPDITPEPSVQYTVEQEPTLEDAKFALLTLLGDLENIKDEISELWKQYAAGKMDLAAVAVATNTAFEIAQSWENEVKDLLDKFDGSAVLLDSLFQSACKTNGVDMTTGQKSNLFNVEAYQLAKTMHINTMSCLKSYIKDSKAADTINTYKGKFGRYDEKLGAKGKKNSEKWTQDRAAIMTLLPDLQFFGTKAGQGNVEDELIRGISELFGDPNKRLSVWLLWALNVWLDILQGLGFSCGQAYGELKQESLKIQKALLNLPATPERKEVLQVVTRWNRDPTYIARMTMLENGSIKSGDLLPEFTFLRRHPTFCGLLLHHYRSHLQWRSVEVAAHSGGLMCTTQLYHALRNENRLSDKR</sequence>
<feature type="domain" description="DUF6604" evidence="2">
    <location>
        <begin position="12"/>
        <end position="237"/>
    </location>
</feature>
<evidence type="ECO:0000313" key="4">
    <source>
        <dbReference type="Proteomes" id="UP000693738"/>
    </source>
</evidence>
<dbReference type="Proteomes" id="UP000693738">
    <property type="component" value="Unassembled WGS sequence"/>
</dbReference>
<feature type="compositionally biased region" description="Basic residues" evidence="1">
    <location>
        <begin position="1"/>
        <end position="24"/>
    </location>
</feature>
<evidence type="ECO:0000259" key="2">
    <source>
        <dbReference type="Pfam" id="PF20253"/>
    </source>
</evidence>
<reference evidence="3" key="1">
    <citation type="submission" date="2021-05" db="EMBL/GenBank/DDBJ databases">
        <authorList>
            <person name="Khan N."/>
        </authorList>
    </citation>
    <scope>NUCLEOTIDE SEQUENCE</scope>
</reference>